<sequence>MNAQQRRLRYEDYTRHILDAASQVRTYLAGVSKKEFLLDRKTQDAVILKLLVIGEAAAQILDEHGAVAQTQPDIPWHQMKGMRNRMVHGYFETNLDLVWETVQVFLPDLERKLQRTQ</sequence>
<organism evidence="7 8">
    <name type="scientific">Rhodoferax lacus</name>
    <dbReference type="NCBI Taxonomy" id="2184758"/>
    <lineage>
        <taxon>Bacteria</taxon>
        <taxon>Pseudomonadati</taxon>
        <taxon>Pseudomonadota</taxon>
        <taxon>Betaproteobacteria</taxon>
        <taxon>Burkholderiales</taxon>
        <taxon>Comamonadaceae</taxon>
        <taxon>Rhodoferax</taxon>
    </lineage>
</organism>
<dbReference type="Pfam" id="PF01934">
    <property type="entry name" value="HepT-like"/>
    <property type="match status" value="1"/>
</dbReference>
<dbReference type="Gene3D" id="1.20.120.580">
    <property type="entry name" value="bsu32300-like"/>
    <property type="match status" value="1"/>
</dbReference>
<evidence type="ECO:0000256" key="1">
    <source>
        <dbReference type="ARBA" id="ARBA00022553"/>
    </source>
</evidence>
<keyword evidence="2" id="KW-1277">Toxin-antitoxin system</keyword>
<dbReference type="PANTHER" id="PTHR34139:SF1">
    <property type="entry name" value="RNASE MJ1380-RELATED"/>
    <property type="match status" value="1"/>
</dbReference>
<name>A0A3E1R7V3_9BURK</name>
<dbReference type="OrthoDB" id="4829434at2"/>
<evidence type="ECO:0000256" key="4">
    <source>
        <dbReference type="ARBA" id="ARBA00022741"/>
    </source>
</evidence>
<gene>
    <name evidence="7" type="ORF">DIC66_20045</name>
</gene>
<evidence type="ECO:0000313" key="7">
    <source>
        <dbReference type="EMBL" id="RFO95122.1"/>
    </source>
</evidence>
<keyword evidence="4" id="KW-0547">Nucleotide-binding</keyword>
<dbReference type="InterPro" id="IPR037038">
    <property type="entry name" value="HepT-like_sf"/>
</dbReference>
<evidence type="ECO:0000313" key="8">
    <source>
        <dbReference type="Proteomes" id="UP000260665"/>
    </source>
</evidence>
<dbReference type="AlphaFoldDB" id="A0A3E1R7V3"/>
<evidence type="ECO:0000256" key="2">
    <source>
        <dbReference type="ARBA" id="ARBA00022649"/>
    </source>
</evidence>
<protein>
    <submittedName>
        <fullName evidence="7">DUF86 domain-containing protein</fullName>
    </submittedName>
</protein>
<dbReference type="GO" id="GO:0016787">
    <property type="term" value="F:hydrolase activity"/>
    <property type="evidence" value="ECO:0007669"/>
    <property type="project" value="UniProtKB-KW"/>
</dbReference>
<evidence type="ECO:0000256" key="6">
    <source>
        <dbReference type="ARBA" id="ARBA00024207"/>
    </source>
</evidence>
<comment type="caution">
    <text evidence="7">The sequence shown here is derived from an EMBL/GenBank/DDBJ whole genome shotgun (WGS) entry which is preliminary data.</text>
</comment>
<evidence type="ECO:0000256" key="3">
    <source>
        <dbReference type="ARBA" id="ARBA00022722"/>
    </source>
</evidence>
<dbReference type="GO" id="GO:0000166">
    <property type="term" value="F:nucleotide binding"/>
    <property type="evidence" value="ECO:0007669"/>
    <property type="project" value="UniProtKB-KW"/>
</dbReference>
<dbReference type="GO" id="GO:0004540">
    <property type="term" value="F:RNA nuclease activity"/>
    <property type="evidence" value="ECO:0007669"/>
    <property type="project" value="InterPro"/>
</dbReference>
<dbReference type="GO" id="GO:0110001">
    <property type="term" value="C:toxin-antitoxin complex"/>
    <property type="evidence" value="ECO:0007669"/>
    <property type="project" value="InterPro"/>
</dbReference>
<dbReference type="RefSeq" id="WP_117179958.1">
    <property type="nucleotide sequence ID" value="NZ_QFZK01000022.1"/>
</dbReference>
<keyword evidence="5" id="KW-0378">Hydrolase</keyword>
<keyword evidence="3" id="KW-0540">Nuclease</keyword>
<keyword evidence="8" id="KW-1185">Reference proteome</keyword>
<evidence type="ECO:0000256" key="5">
    <source>
        <dbReference type="ARBA" id="ARBA00022801"/>
    </source>
</evidence>
<dbReference type="InterPro" id="IPR051813">
    <property type="entry name" value="HepT_RNase_toxin"/>
</dbReference>
<dbReference type="InterPro" id="IPR008201">
    <property type="entry name" value="HepT-like"/>
</dbReference>
<dbReference type="EMBL" id="QFZK01000022">
    <property type="protein sequence ID" value="RFO95122.1"/>
    <property type="molecule type" value="Genomic_DNA"/>
</dbReference>
<dbReference type="Proteomes" id="UP000260665">
    <property type="component" value="Unassembled WGS sequence"/>
</dbReference>
<dbReference type="PANTHER" id="PTHR34139">
    <property type="entry name" value="UPF0331 PROTEIN MJ0127"/>
    <property type="match status" value="1"/>
</dbReference>
<accession>A0A3E1R7V3</accession>
<reference evidence="7 8" key="1">
    <citation type="submission" date="2018-05" db="EMBL/GenBank/DDBJ databases">
        <title>Rhodoferax soyangensis sp.nov., isolated from an oligotrophic freshwater lake.</title>
        <authorList>
            <person name="Park M."/>
        </authorList>
    </citation>
    <scope>NUCLEOTIDE SEQUENCE [LARGE SCALE GENOMIC DNA]</scope>
    <source>
        <strain evidence="7 8">IMCC26218</strain>
    </source>
</reference>
<proteinExistence type="inferred from homology"/>
<comment type="similarity">
    <text evidence="6">Belongs to the HepT RNase toxin family.</text>
</comment>
<keyword evidence="1" id="KW-0597">Phosphoprotein</keyword>